<keyword evidence="2" id="KW-1185">Reference proteome</keyword>
<evidence type="ECO:0000313" key="2">
    <source>
        <dbReference type="Proteomes" id="UP000294535"/>
    </source>
</evidence>
<dbReference type="RefSeq" id="WP_133557370.1">
    <property type="nucleotide sequence ID" value="NZ_SNYF01000008.1"/>
</dbReference>
<gene>
    <name evidence="1" type="ORF">DFQ04_3074</name>
</gene>
<accession>A0A4R6T343</accession>
<sequence length="229" mass="26842">MIDKNKKIDFFDDFTLEYFSRGFSNMPKRDLDVLIFHLLEKHGAFKGMSNYDIARFLRTTPTKVKSAKYESVLRFDYKDFEKGDYLKSALREYFKKPLLHFDNNYLYMQIENPVLMDALKGKLKEGGLFFDGSFNSEVIKMTSEGYTKFIKKIALDDLGSKSSKKAIKEFEKLDGKTVSEVSEKIFEVAKEKILEKSIDEGFEIIKDQTFNFFSENFESISEFVKPFFE</sequence>
<proteinExistence type="predicted"/>
<comment type="caution">
    <text evidence="1">The sequence shown here is derived from an EMBL/GenBank/DDBJ whole genome shotgun (WGS) entry which is preliminary data.</text>
</comment>
<reference evidence="1 2" key="1">
    <citation type="submission" date="2019-03" db="EMBL/GenBank/DDBJ databases">
        <title>Genomic Encyclopedia of Type Strains, Phase III (KMG-III): the genomes of soil and plant-associated and newly described type strains.</title>
        <authorList>
            <person name="Whitman W."/>
        </authorList>
    </citation>
    <scope>NUCLEOTIDE SEQUENCE [LARGE SCALE GENOMIC DNA]</scope>
    <source>
        <strain evidence="1 2">CECT 8446</strain>
    </source>
</reference>
<name>A0A4R6T343_9BACT</name>
<dbReference type="EMBL" id="SNYF01000008">
    <property type="protein sequence ID" value="TDQ15188.1"/>
    <property type="molecule type" value="Genomic_DNA"/>
</dbReference>
<dbReference type="Proteomes" id="UP000294535">
    <property type="component" value="Unassembled WGS sequence"/>
</dbReference>
<organism evidence="1 2">
    <name type="scientific">Algoriphagus boseongensis</name>
    <dbReference type="NCBI Taxonomy" id="1442587"/>
    <lineage>
        <taxon>Bacteria</taxon>
        <taxon>Pseudomonadati</taxon>
        <taxon>Bacteroidota</taxon>
        <taxon>Cytophagia</taxon>
        <taxon>Cytophagales</taxon>
        <taxon>Cyclobacteriaceae</taxon>
        <taxon>Algoriphagus</taxon>
    </lineage>
</organism>
<protein>
    <submittedName>
        <fullName evidence="1">Uncharacterized protein</fullName>
    </submittedName>
</protein>
<dbReference type="OrthoDB" id="9787585at2"/>
<dbReference type="AlphaFoldDB" id="A0A4R6T343"/>
<evidence type="ECO:0000313" key="1">
    <source>
        <dbReference type="EMBL" id="TDQ15188.1"/>
    </source>
</evidence>